<name>A0A1E8GQH7_9LACT</name>
<gene>
    <name evidence="2" type="ORF">BG261_00990</name>
</gene>
<accession>A0A1E8GQH7</accession>
<dbReference type="Proteomes" id="UP000178622">
    <property type="component" value="Unassembled WGS sequence"/>
</dbReference>
<keyword evidence="1" id="KW-1133">Transmembrane helix</keyword>
<evidence type="ECO:0008006" key="4">
    <source>
        <dbReference type="Google" id="ProtNLM"/>
    </source>
</evidence>
<keyword evidence="3" id="KW-1185">Reference proteome</keyword>
<feature type="transmembrane region" description="Helical" evidence="1">
    <location>
        <begin position="41"/>
        <end position="62"/>
    </location>
</feature>
<proteinExistence type="predicted"/>
<evidence type="ECO:0000256" key="1">
    <source>
        <dbReference type="SAM" id="Phobius"/>
    </source>
</evidence>
<dbReference type="Pfam" id="PF06612">
    <property type="entry name" value="DUF1146"/>
    <property type="match status" value="1"/>
</dbReference>
<keyword evidence="1" id="KW-0812">Transmembrane</keyword>
<organism evidence="2 3">
    <name type="scientific">Floricoccus tropicus</name>
    <dbReference type="NCBI Taxonomy" id="1859473"/>
    <lineage>
        <taxon>Bacteria</taxon>
        <taxon>Bacillati</taxon>
        <taxon>Bacillota</taxon>
        <taxon>Bacilli</taxon>
        <taxon>Lactobacillales</taxon>
        <taxon>Streptococcaceae</taxon>
        <taxon>Floricoccus</taxon>
    </lineage>
</organism>
<dbReference type="EMBL" id="MKIR01000001">
    <property type="protein sequence ID" value="OFI50485.1"/>
    <property type="molecule type" value="Genomic_DNA"/>
</dbReference>
<dbReference type="RefSeq" id="WP_070791317.1">
    <property type="nucleotide sequence ID" value="NZ_MKIR01000001.1"/>
</dbReference>
<feature type="transmembrane region" description="Helical" evidence="1">
    <location>
        <begin position="12"/>
        <end position="29"/>
    </location>
</feature>
<dbReference type="STRING" id="1859473.BG261_00990"/>
<evidence type="ECO:0000313" key="3">
    <source>
        <dbReference type="Proteomes" id="UP000178622"/>
    </source>
</evidence>
<keyword evidence="1" id="KW-0472">Membrane</keyword>
<reference evidence="3" key="1">
    <citation type="submission" date="2016-09" db="EMBL/GenBank/DDBJ databases">
        <title>Draft genome sequence of a novel species of the family Streptococcaceae isolated from flowers.</title>
        <authorList>
            <person name="Chuah L.-O."/>
            <person name="Yap K.-P."/>
            <person name="Thong K.L."/>
            <person name="Liong M.T."/>
            <person name="Ahmad R."/>
            <person name="Rusul G."/>
        </authorList>
    </citation>
    <scope>NUCLEOTIDE SEQUENCE [LARGE SCALE GENOMIC DNA]</scope>
    <source>
        <strain evidence="3">DF1</strain>
    </source>
</reference>
<sequence>MNIIFEITRVVSHFIFIYISFNFLSALDFNKIFKANTNYRIIQYFVIFLSVAVGFLVSNFFLEIVSLSKDIFTSFK</sequence>
<protein>
    <recommendedName>
        <fullName evidence="4">DUF1146 domain-containing protein</fullName>
    </recommendedName>
</protein>
<dbReference type="OrthoDB" id="2224563at2"/>
<comment type="caution">
    <text evidence="2">The sequence shown here is derived from an EMBL/GenBank/DDBJ whole genome shotgun (WGS) entry which is preliminary data.</text>
</comment>
<dbReference type="InterPro" id="IPR009526">
    <property type="entry name" value="DUF1146"/>
</dbReference>
<dbReference type="AlphaFoldDB" id="A0A1E8GQH7"/>
<evidence type="ECO:0000313" key="2">
    <source>
        <dbReference type="EMBL" id="OFI50485.1"/>
    </source>
</evidence>
<dbReference type="NCBIfam" id="TIGR02327">
    <property type="entry name" value="int_mem_ywzB"/>
    <property type="match status" value="1"/>
</dbReference>